<dbReference type="InterPro" id="IPR020806">
    <property type="entry name" value="PKS_PP-bd"/>
</dbReference>
<evidence type="ECO:0000256" key="4">
    <source>
        <dbReference type="ARBA" id="ARBA00022553"/>
    </source>
</evidence>
<dbReference type="InterPro" id="IPR029058">
    <property type="entry name" value="AB_hydrolase_fold"/>
</dbReference>
<dbReference type="NCBIfam" id="TIGR01733">
    <property type="entry name" value="AA-adenyl-dom"/>
    <property type="match status" value="3"/>
</dbReference>
<dbReference type="GO" id="GO:0043041">
    <property type="term" value="P:amino acid activation for nonribosomal peptide biosynthetic process"/>
    <property type="evidence" value="ECO:0007669"/>
    <property type="project" value="TreeGrafter"/>
</dbReference>
<dbReference type="InterPro" id="IPR001242">
    <property type="entry name" value="Condensation_dom"/>
</dbReference>
<feature type="domain" description="Carrier" evidence="7">
    <location>
        <begin position="3384"/>
        <end position="3458"/>
    </location>
</feature>
<dbReference type="InterPro" id="IPR010060">
    <property type="entry name" value="NRPS_synth"/>
</dbReference>
<gene>
    <name evidence="8" type="ORF">FOY51_12220</name>
</gene>
<dbReference type="FunFam" id="3.40.50.980:FF:000001">
    <property type="entry name" value="Non-ribosomal peptide synthetase"/>
    <property type="match status" value="2"/>
</dbReference>
<dbReference type="CDD" id="cd19543">
    <property type="entry name" value="DCL_NRPS"/>
    <property type="match status" value="3"/>
</dbReference>
<feature type="domain" description="Carrier" evidence="7">
    <location>
        <begin position="1840"/>
        <end position="1914"/>
    </location>
</feature>
<protein>
    <submittedName>
        <fullName evidence="8">Amino acid adenylation domain-containing protein</fullName>
    </submittedName>
</protein>
<evidence type="ECO:0000259" key="7">
    <source>
        <dbReference type="PROSITE" id="PS50075"/>
    </source>
</evidence>
<sequence>MTLAIASPSFDASVLELLLAVSVGATMVVAPQRIFDGREIASLLAAERVTHAFFTPAALAAIDRTGLDDLRVVVAGGDACPPELLDRWGSVGSLRFFNGYGPTETTIMSNISDPLAAGDAVTIGGPTRGMRSLILDSRLRPVPIGVVGELYTSGPQLARGYHGRPGLTSGRFVADPYNDAGRLYRTGDLVRWTTDLSIEYVGRSDTQIQLRGFRIELGEVESALSRVAGVAQAAAAIRSHDRSGATLVGFVVSEAGVTVDPSRIREAVSAFLTAYMVPDAVVVLDALPLTPNGKLDRKSLPVPVFAGADEFRAPESDTELILAELFAEVLSAEKVGLDDSFFALGGDSIVSIQLVSRARTRGVVITPRDVFEQKTVARLALVATSADESEPALLQELPGAGVGRMPLTPVVRSMVSAPGGFGRNCQTMVVALPVGIDKTILLATLAAVVDHHDMLRSRLVIDGADSYLETSPRGGVDVSDLVTRIDVADSVDADAALDAAMGRLDPSAGVMTQFVWFDQGQDTEGQLLIVAHHLVIDGVSWRILLPDFASAWAQLGDGRTPTLAPVGTSMRRWAHALADEAGTRVAELDWWRSALAGSDPWLGARAFDPTVDVVATVERVQVAVPADVTAALVKSIPGLFNGGVNDGLLAGLALALAQWRRERGMASSSSLIQLEGHGREEAVVPGADLSRTVGWFTAVFPVRLDLTGIDLDEAFAGGAAAGRAIKSVKEALLATPDKGLGYGLLRHGNSDTATELAAFSSGQISFNYFGQVLLGGGDAESAPWAPTSALGPLTATGDPDMPANTIVDINAVVTDGQDGASLGATFAYASKLLSHNDVQRLADLWAQALQGLAEHARIPGAGGLTPSDVPLVHIDQSELERLEHGYPTLIDVWPLSPLQSGLLFHALLTEASVDMYSVQLVLTLSGIVDADRLRRAAQTMLDRHPNLRTGYVTDAQGVARQVVVDDLEVPWHSVDLSSFDDGAARDAALAEVLATDQATHFDMAAPPLLRFTLVTVDADSYRLVLSNHHVLLDGWSMPLLLGDLLTLYATRGDTAGLSAVRPYRNYLAWLAEQDPASSVDAWVEALAGVEPTFVAKNATEINATARTERIEIALDTEQTDRLSGLAARIGVTLNTATQAAWAVLLGRMTGRDDVVFGATVSGRPPQLAGVETMVGLFINTVPVRVRLDADEKVEQLLRRVQREQASLLDHQYVGLSDIHRAVGVGGLFDTLTVFESYPVDTAGLAEKAGAIDGMTIDGVTSNDAPHYPISVLISVGKQLQVSLEYLPSFVDNSAASAIADRLERILLSFARDASTRVGDIDILAADERQHLLSMSDQPALAEPASLADLFDAQVQLSPNSAALVFGDTTLTYTQLDRRANSLARQLISMGAGPETAVAVALGRSVDLVVAMLAVAKAGGVYLPLDPMAPRDRIEFVLTDASPVCVIVRSDGALRDLDPPTLLVDSFDETRYPATPITDVDRTRPIRVDDAAYIIYTSGSTGRPKGVVVTHAGLAGLAAAVRTQFDVTATARVLQVCAPIFDVSMAEMLAAFTAGAALVIAPAEVFGGDELAELLAREHVSHLLITPGALATVPPQRLPDLAVVVVAGDTFSPDLVAKWSANRRFFNGYGPTEATILATSSAALHPDSDITIGTPLAGVAGLVLDSRLRPVPVDMVGELYLGGRQLARGYHGQRAMTAERFVANPFGVGRLYRTGDLVRRSADGNVEYLGRKDFQVKLRGFRIELGEVESCVALCAGVAQAVAVVRTDAHTGDRLVAYVVPNAGVTVTPADVTRFVGGRLPAHMVPDAVVLLDVLPLTPNGKIDRKGLPAPVFASEAEFRAAQTPVESVIAEVFADVLGAQRVGLDDSFFALGGDSIVSIQLVSRAKARGVVFSPRDVFEHKTVAALAEVAHRAVDAQSEVVQELPGAGIGWSPLTPIARALVSGPGSFVRNSQTMQLGLPLGIDRVGIVRTIGAVVDGHDMLRARLVGDRDSRWGLETSPPGSIDVNGLVTRIEFTVESADLASVALDSALGRLDPQAGVMLQFVWFDRGDTRPGYLLVVAHHLVIDGVSWRIILPDLMSAWAQSAAGKQPTLVPVGTSMRRWAHALVDDAHRESRVAELPLWQSMLTKADPALGDRRFDPMRDTVATVHSVDIVVPADVTSALVTTIPELFRGSVNDPLLTGLALALVKWRADRGIDEPSALIQVEGHGREEDVVGADLARTVGWFTTAFPVRLDLSGVNIDDAFASGPTAGRAIKVIKEQLLAIPDKGLGYGLLRHLNDRTRSELADLADPQISFNYLGKVSLGEGAEDVGWAPANALGDLSARGDSDMPANKIVDINAIVTDRLDGPTLGASVAFASTAISEAAVRDLASLWVRALTALAEHASGSTAGGLTPSDLGLITLRQQEIEQLESSYPTLSDVWPLAPLQFGLLFHALLAHDSLDAYAVQVKLTLSGTVDAVRLRAAAQALLDRHPNLRTGFVSNDDGTSLQVVVDDIPVPWRAIDLRGIDDDSRRAAAMADLLSTDRATHFDVTAPPLLRFTLVTVSDDESILVVTNHHILLDGWSMPLLLKDLLALYVTHGDATMLPRARAYRSYLGWLAEQDRHAAEQAWSQALAGATGTSIAPAATSRGLDSFADDYTVDLAEDTTAAIGALAGRWGVTLNTVVQTAWGILLGRLLGRDDVVFGATVSGRPAGLPGVESMVGLFINTLPIRIRLDAQESIEDLLRRVQREQAALLDHHHLALPDIIAASATDLVFDTLTVFESYPIDQQGLADQAKSIDGMALVGVSMADATHYPLTLITTVDTRMHLELRYIGALFDRPTIESLGARLLRIIEAVAAVAADASVLVGDIELTSADERAALTQISGAPDEMAATLPDLLAAAVAANPVGIAVRYEGRQIDYTELDRQSNRIARELISLDVGPENVVAIGIERSIESIVALWAIAKTGAAFLPIDPAYPSERTHYMVSDADCSVGLTVSANRERLPQETHWLDIDAPEFLARVAKRDGAALTDHDRTLPLQSQHPAYVIYTSGSTGVPKGVVVTHAGLANFSAEQRDRYRITPDSRTLHFASPSFDASVLELLFAVPTGATMIVAPQRMYGGAEVEALLTDEHVTHAFFTPAALATLDHAATNDLEVIVAGGEACSPALVQAWVSDDPSILPRLFNGYGPTETSMMTNISDPLVPGGRVTIGGPIRGVRALVLDAKLRPTPTGVVGELYLGGTQLARGYLRRPGLTAPRFVPDPYGTHGARLYRTGDLVRWTADNSLEYVGRADSQVKVRGFRIELGEIESALARFAGVRHAVAAVRANEVTGDRLVGYVVPVSGVAVQPAEVTHFVSASLPAHLVPDAVMVLDALPLTPNGKVDRKALPAPVFASTADFRIAESHVESVLAEVFAEVLGVERVGLDDSFFALGGDSIVSIQLVSRAKTRGLILTPRQVFERKTVAKLAEVALQSDESRAVVLQELPGAGVGWMPPLPVARALVEGPGGFVRSNQSMVVDLPVGIDRGGLLATIARVVDHHDMLRSRLVHDDRGWGLETLPPGIDVERLLTRVELADSLDRTAATDVASVAMNEALGRLDPVAGRMLQFVWLDRGGATAGQLLIVAHHLVVDGVSWRILLPDFAVAWAQPDTTLAPVGTSIRRWSHAMADEAVAPDRITELAWWSATLAGDDPLLGARAFDAAVDVVATVERIELQVPPDVTAALLKAIPGQFRGGVNDGLLAALALAVTMWRTERGVDATSVLLQLEGHGREEQVVSGADLSRAVGWFTSVFPVRLDVSGIEIDDALAGGAAAGAAIKRVKEALLAVPDRGIGYGLLRYLNAETGSVLADFVEPQISFNYLGQVLLDGMAGSSGPVGWAPSGQFDDVTAPADLDMPANRVIDINAIVTDEAAGPALRASFAYASRLLSEKDVRRLADLWLAALTGLAQHAVSPGSEGLTPSDSPLVDIDQEDLERFETSYPNAVDVWPLAPLQAGLHFHAVLAESSVDAYYVQVVLDLSGAVDAARLRDAARGLLDRHANLRTAFVSDRHGTAAQVVLESVAVPWRAVDFSDLPPVERDGAVAALLAQDRLAHFDVTRPPLIRFTLLTLSDGTAALVVTNHHILLDGWSMPLLLKDLLSLYATGGDGSALPRVRPYRSYLAWVGEQDRDVSLHIWQAELAGAESTLVAAIDPGRELSALSDSVSLDLDVDLTTRMTARAGDLGVTLNTVVQASWGVLLGRMLARDDVVFGATVSGRPAGLAGVESMVGLFINTLPVRVRLDLDETVENLLVRVQTEQARLLDHHYLGISEIQSAANGAAVFDTLTVFESYPIDAQGLAEQASAVDGMALTGVRLQDATHYPLTLVTTVDTGIHLQLRYLSDLFDRTEVSALGERLIRILTAMADEGDCRIGAIDIVTPDERHELLVVRNATAHKVVDADILAAFDDRVRRTPDATALAFEGVAMTFAEVGEQIDLLAAHLTTLGVGPESLVALAIRRSVDLVVAMYAVLRAGGAFVPVDPDHPPTRNAYIFETAGPVCVLTNGDIDLVVPDDLPVVRVDLLDAAEYSATATGFRPAVATNPAYVIFTSGSTGRPKGVSVSRGAFLNQLEWMQSTYPMSAEDAYLQKTATTFDVSMWGYFVPWRSGARLVLATPDGHRNPSYVAKLIAEQRITVTDFVPSMLAVFAGGADPSALATLRCVFVIGEALPPATVTALSRVSDAALHNLYGPTEAAVSVTAARAFANGLPVPIGRPIWNTQVYVLDANLAPVPVGVTGELYLAGAQLARGYVARPDLTADRFVANPFGAAGSRMYRSGDLASWNVRGGLNYLGRTDFQVKLRGQRIELGEVEAALTESAQVSQAAVEVVATAVGEQLVGYVVGVTGTAPSPERLLSALRDRLPGYMVPDTIVVLESFPSNSSGKLDRKALPKPTRSNDLVFEEPRTPVERAVAEVFAELLDIDRVGRNDDFFTLGGNSLVGAQAITKIKDATALDVGLRWLFTHRTVAELAAKIERPDVVMEDTGGLEVLLPIRESGDGPPLFCVHPVGGLAWQYLALTRHLDRTDIVGIQSPNIVASEPSPTSIDQMAARYVAEIRTVQPEGPYRLFGWSLGGVVAHAMAVHLQATGAEVSVLALADSHLEMDSDLFMKALRAFFRSTGVAVRDDMDLADLSTEKAEQFIAATQADIADFTADRIQRIFADAAGAAKLVNEYRPQAFDGDMLFFTAQLEGLASAADASKWQPYVRGRIENQPIMSRHTEMLAEASLTQIGPLLDEWIVKRG</sequence>
<dbReference type="PANTHER" id="PTHR45527">
    <property type="entry name" value="NONRIBOSOMAL PEPTIDE SYNTHETASE"/>
    <property type="match status" value="1"/>
</dbReference>
<dbReference type="InterPro" id="IPR020845">
    <property type="entry name" value="AMP-binding_CS"/>
</dbReference>
<dbReference type="Gene3D" id="1.10.1200.10">
    <property type="entry name" value="ACP-like"/>
    <property type="match status" value="3"/>
</dbReference>
<reference evidence="8 9" key="1">
    <citation type="submission" date="2019-07" db="EMBL/GenBank/DDBJ databases">
        <title>Rhodococcus cavernicolus sp. nov., isolated from a cave.</title>
        <authorList>
            <person name="Lee S.D."/>
        </authorList>
    </citation>
    <scope>NUCLEOTIDE SEQUENCE [LARGE SCALE GENOMIC DNA]</scope>
    <source>
        <strain evidence="8 9">C1-24</strain>
    </source>
</reference>
<dbReference type="InterPro" id="IPR006162">
    <property type="entry name" value="Ppantetheine_attach_site"/>
</dbReference>
<keyword evidence="5" id="KW-0677">Repeat</keyword>
<dbReference type="Gene3D" id="3.40.50.1820">
    <property type="entry name" value="alpha/beta hydrolase"/>
    <property type="match status" value="1"/>
</dbReference>
<comment type="cofactor">
    <cofactor evidence="1">
        <name>pantetheine 4'-phosphate</name>
        <dbReference type="ChEBI" id="CHEBI:47942"/>
    </cofactor>
</comment>
<dbReference type="InterPro" id="IPR020802">
    <property type="entry name" value="TesA-like"/>
</dbReference>
<dbReference type="GO" id="GO:0017000">
    <property type="term" value="P:antibiotic biosynthetic process"/>
    <property type="evidence" value="ECO:0007669"/>
    <property type="project" value="UniProtKB-KW"/>
</dbReference>
<dbReference type="InterPro" id="IPR001031">
    <property type="entry name" value="Thioesterase"/>
</dbReference>
<dbReference type="Gene3D" id="3.30.559.10">
    <property type="entry name" value="Chloramphenicol acetyltransferase-like domain"/>
    <property type="match status" value="6"/>
</dbReference>
<dbReference type="SUPFAM" id="SSF47336">
    <property type="entry name" value="ACP-like"/>
    <property type="match status" value="4"/>
</dbReference>
<dbReference type="Gene3D" id="2.30.38.10">
    <property type="entry name" value="Luciferase, Domain 3"/>
    <property type="match status" value="2"/>
</dbReference>
<comment type="caution">
    <text evidence="8">The sequence shown here is derived from an EMBL/GenBank/DDBJ whole genome shotgun (WGS) entry which is preliminary data.</text>
</comment>
<dbReference type="InterPro" id="IPR036736">
    <property type="entry name" value="ACP-like_sf"/>
</dbReference>
<dbReference type="PROSITE" id="PS50075">
    <property type="entry name" value="CARRIER"/>
    <property type="match status" value="4"/>
</dbReference>
<dbReference type="Pfam" id="PF00501">
    <property type="entry name" value="AMP-binding"/>
    <property type="match status" value="4"/>
</dbReference>
<dbReference type="PANTHER" id="PTHR45527:SF1">
    <property type="entry name" value="FATTY ACID SYNTHASE"/>
    <property type="match status" value="1"/>
</dbReference>
<dbReference type="EMBL" id="VLNY01000005">
    <property type="protein sequence ID" value="KAA0022469.1"/>
    <property type="molecule type" value="Genomic_DNA"/>
</dbReference>
<dbReference type="InterPro" id="IPR042099">
    <property type="entry name" value="ANL_N_sf"/>
</dbReference>
<dbReference type="Gene3D" id="3.40.50.980">
    <property type="match status" value="4"/>
</dbReference>
<dbReference type="FunFam" id="2.30.38.10:FF:000001">
    <property type="entry name" value="Non-ribosomal peptide synthetase PvdI"/>
    <property type="match status" value="1"/>
</dbReference>
<dbReference type="GO" id="GO:0044550">
    <property type="term" value="P:secondary metabolite biosynthetic process"/>
    <property type="evidence" value="ECO:0007669"/>
    <property type="project" value="UniProtKB-ARBA"/>
</dbReference>
<keyword evidence="3" id="KW-0596">Phosphopantetheine</keyword>
<dbReference type="FunFam" id="1.10.1200.10:FF:000005">
    <property type="entry name" value="Nonribosomal peptide synthetase 1"/>
    <property type="match status" value="3"/>
</dbReference>
<dbReference type="InterPro" id="IPR009081">
    <property type="entry name" value="PP-bd_ACP"/>
</dbReference>
<evidence type="ECO:0000256" key="3">
    <source>
        <dbReference type="ARBA" id="ARBA00022450"/>
    </source>
</evidence>
<dbReference type="SUPFAM" id="SSF52777">
    <property type="entry name" value="CoA-dependent acyltransferases"/>
    <property type="match status" value="12"/>
</dbReference>
<dbReference type="Proteomes" id="UP000322244">
    <property type="component" value="Unassembled WGS sequence"/>
</dbReference>
<dbReference type="Gene3D" id="3.30.300.30">
    <property type="match status" value="4"/>
</dbReference>
<dbReference type="RefSeq" id="WP_149430525.1">
    <property type="nucleotide sequence ID" value="NZ_VLNY01000005.1"/>
</dbReference>
<dbReference type="GO" id="GO:0031177">
    <property type="term" value="F:phosphopantetheine binding"/>
    <property type="evidence" value="ECO:0007669"/>
    <property type="project" value="InterPro"/>
</dbReference>
<dbReference type="Pfam" id="PF13193">
    <property type="entry name" value="AMP-binding_C"/>
    <property type="match status" value="4"/>
</dbReference>
<comment type="similarity">
    <text evidence="2">Belongs to the ATP-dependent AMP-binding enzyme family.</text>
</comment>
<proteinExistence type="inferred from homology"/>
<dbReference type="InterPro" id="IPR010071">
    <property type="entry name" value="AA_adenyl_dom"/>
</dbReference>
<dbReference type="InterPro" id="IPR023213">
    <property type="entry name" value="CAT-like_dom_sf"/>
</dbReference>
<dbReference type="PROSITE" id="PS00012">
    <property type="entry name" value="PHOSPHOPANTETHEINE"/>
    <property type="match status" value="4"/>
</dbReference>
<keyword evidence="4" id="KW-0597">Phosphoprotein</keyword>
<accession>A0A5A7SAZ5</accession>
<dbReference type="OrthoDB" id="5475787at2"/>
<dbReference type="Pfam" id="PF00550">
    <property type="entry name" value="PP-binding"/>
    <property type="match status" value="4"/>
</dbReference>
<dbReference type="NCBIfam" id="TIGR01720">
    <property type="entry name" value="NRPS-para261"/>
    <property type="match status" value="3"/>
</dbReference>
<evidence type="ECO:0000256" key="5">
    <source>
        <dbReference type="ARBA" id="ARBA00022737"/>
    </source>
</evidence>
<evidence type="ECO:0000256" key="1">
    <source>
        <dbReference type="ARBA" id="ARBA00001957"/>
    </source>
</evidence>
<keyword evidence="6" id="KW-0045">Antibiotic biosynthesis</keyword>
<dbReference type="PROSITE" id="PS00455">
    <property type="entry name" value="AMP_BINDING"/>
    <property type="match status" value="3"/>
</dbReference>
<dbReference type="Pfam" id="PF00668">
    <property type="entry name" value="Condensation"/>
    <property type="match status" value="6"/>
</dbReference>
<evidence type="ECO:0000313" key="8">
    <source>
        <dbReference type="EMBL" id="KAA0022469.1"/>
    </source>
</evidence>
<dbReference type="InterPro" id="IPR025110">
    <property type="entry name" value="AMP-bd_C"/>
</dbReference>
<feature type="domain" description="Carrier" evidence="7">
    <location>
        <begin position="4922"/>
        <end position="4997"/>
    </location>
</feature>
<dbReference type="InterPro" id="IPR045851">
    <property type="entry name" value="AMP-bd_C_sf"/>
</dbReference>
<dbReference type="Gene3D" id="3.40.50.12780">
    <property type="entry name" value="N-terminal domain of ligase-like"/>
    <property type="match status" value="2"/>
</dbReference>
<dbReference type="SUPFAM" id="SSF53474">
    <property type="entry name" value="alpha/beta-Hydrolases"/>
    <property type="match status" value="1"/>
</dbReference>
<dbReference type="GO" id="GO:0003824">
    <property type="term" value="F:catalytic activity"/>
    <property type="evidence" value="ECO:0007669"/>
    <property type="project" value="InterPro"/>
</dbReference>
<dbReference type="SUPFAM" id="SSF56801">
    <property type="entry name" value="Acetyl-CoA synthetase-like"/>
    <property type="match status" value="4"/>
</dbReference>
<dbReference type="FunFam" id="3.30.300.30:FF:000010">
    <property type="entry name" value="Enterobactin synthetase component F"/>
    <property type="match status" value="1"/>
</dbReference>
<dbReference type="Gene3D" id="3.30.559.30">
    <property type="entry name" value="Nonribosomal peptide synthetase, condensation domain"/>
    <property type="match status" value="6"/>
</dbReference>
<feature type="domain" description="Carrier" evidence="7">
    <location>
        <begin position="313"/>
        <end position="387"/>
    </location>
</feature>
<dbReference type="SMART" id="SM00823">
    <property type="entry name" value="PKS_PP"/>
    <property type="match status" value="4"/>
</dbReference>
<dbReference type="GO" id="GO:0005829">
    <property type="term" value="C:cytosol"/>
    <property type="evidence" value="ECO:0007669"/>
    <property type="project" value="TreeGrafter"/>
</dbReference>
<dbReference type="InterPro" id="IPR000873">
    <property type="entry name" value="AMP-dep_synth/lig_dom"/>
</dbReference>
<name>A0A5A7SAZ5_9NOCA</name>
<evidence type="ECO:0000256" key="2">
    <source>
        <dbReference type="ARBA" id="ARBA00006432"/>
    </source>
</evidence>
<dbReference type="Pfam" id="PF00975">
    <property type="entry name" value="Thioesterase"/>
    <property type="match status" value="1"/>
</dbReference>
<evidence type="ECO:0000313" key="9">
    <source>
        <dbReference type="Proteomes" id="UP000322244"/>
    </source>
</evidence>
<dbReference type="SMART" id="SM00824">
    <property type="entry name" value="PKS_TE"/>
    <property type="match status" value="1"/>
</dbReference>
<dbReference type="FunFam" id="3.40.50.12780:FF:000012">
    <property type="entry name" value="Non-ribosomal peptide synthetase"/>
    <property type="match status" value="2"/>
</dbReference>
<keyword evidence="9" id="KW-1185">Reference proteome</keyword>
<dbReference type="NCBIfam" id="NF003417">
    <property type="entry name" value="PRK04813.1"/>
    <property type="match status" value="4"/>
</dbReference>
<evidence type="ECO:0000256" key="6">
    <source>
        <dbReference type="ARBA" id="ARBA00023194"/>
    </source>
</evidence>
<dbReference type="GO" id="GO:0008610">
    <property type="term" value="P:lipid biosynthetic process"/>
    <property type="evidence" value="ECO:0007669"/>
    <property type="project" value="UniProtKB-ARBA"/>
</dbReference>
<organism evidence="8 9">
    <name type="scientific">Antrihabitans cavernicola</name>
    <dbReference type="NCBI Taxonomy" id="2495913"/>
    <lineage>
        <taxon>Bacteria</taxon>
        <taxon>Bacillati</taxon>
        <taxon>Actinomycetota</taxon>
        <taxon>Actinomycetes</taxon>
        <taxon>Mycobacteriales</taxon>
        <taxon>Nocardiaceae</taxon>
        <taxon>Antrihabitans</taxon>
    </lineage>
</organism>
<dbReference type="UniPathway" id="UPA00011"/>